<dbReference type="EMBL" id="JAIWYP010000003">
    <property type="protein sequence ID" value="KAH3852526.1"/>
    <property type="molecule type" value="Genomic_DNA"/>
</dbReference>
<gene>
    <name evidence="4" type="ORF">DPMN_095035</name>
</gene>
<comment type="caution">
    <text evidence="4">The sequence shown here is derived from an EMBL/GenBank/DDBJ whole genome shotgun (WGS) entry which is preliminary data.</text>
</comment>
<dbReference type="InterPro" id="IPR035976">
    <property type="entry name" value="Sushi/SCR/CCP_sf"/>
</dbReference>
<dbReference type="Pfam" id="PF00084">
    <property type="entry name" value="Sushi"/>
    <property type="match status" value="1"/>
</dbReference>
<organism evidence="4 5">
    <name type="scientific">Dreissena polymorpha</name>
    <name type="common">Zebra mussel</name>
    <name type="synonym">Mytilus polymorpha</name>
    <dbReference type="NCBI Taxonomy" id="45954"/>
    <lineage>
        <taxon>Eukaryota</taxon>
        <taxon>Metazoa</taxon>
        <taxon>Spiralia</taxon>
        <taxon>Lophotrochozoa</taxon>
        <taxon>Mollusca</taxon>
        <taxon>Bivalvia</taxon>
        <taxon>Autobranchia</taxon>
        <taxon>Heteroconchia</taxon>
        <taxon>Euheterodonta</taxon>
        <taxon>Imparidentia</taxon>
        <taxon>Neoheterodontei</taxon>
        <taxon>Myida</taxon>
        <taxon>Dreissenoidea</taxon>
        <taxon>Dreissenidae</taxon>
        <taxon>Dreissena</taxon>
    </lineage>
</organism>
<accession>A0A9D4R2D2</accession>
<protein>
    <recommendedName>
        <fullName evidence="3">Sushi domain-containing protein</fullName>
    </recommendedName>
</protein>
<proteinExistence type="predicted"/>
<dbReference type="AlphaFoldDB" id="A0A9D4R2D2"/>
<keyword evidence="2" id="KW-0768">Sushi</keyword>
<feature type="domain" description="Sushi" evidence="3">
    <location>
        <begin position="1"/>
        <end position="46"/>
    </location>
</feature>
<dbReference type="CDD" id="cd00033">
    <property type="entry name" value="CCP"/>
    <property type="match status" value="1"/>
</dbReference>
<dbReference type="Proteomes" id="UP000828390">
    <property type="component" value="Unassembled WGS sequence"/>
</dbReference>
<evidence type="ECO:0000256" key="2">
    <source>
        <dbReference type="PROSITE-ProRule" id="PRU00302"/>
    </source>
</evidence>
<reference evidence="4" key="2">
    <citation type="submission" date="2020-11" db="EMBL/GenBank/DDBJ databases">
        <authorList>
            <person name="McCartney M.A."/>
            <person name="Auch B."/>
            <person name="Kono T."/>
            <person name="Mallez S."/>
            <person name="Becker A."/>
            <person name="Gohl D.M."/>
            <person name="Silverstein K.A.T."/>
            <person name="Koren S."/>
            <person name="Bechman K.B."/>
            <person name="Herman A."/>
            <person name="Abrahante J.E."/>
            <person name="Garbe J."/>
        </authorList>
    </citation>
    <scope>NUCLEOTIDE SEQUENCE</scope>
    <source>
        <strain evidence="4">Duluth1</strain>
        <tissue evidence="4">Whole animal</tissue>
    </source>
</reference>
<evidence type="ECO:0000256" key="1">
    <source>
        <dbReference type="ARBA" id="ARBA00023157"/>
    </source>
</evidence>
<dbReference type="SUPFAM" id="SSF57535">
    <property type="entry name" value="Complement control module/SCR domain"/>
    <property type="match status" value="1"/>
</dbReference>
<dbReference type="Gene3D" id="2.10.70.10">
    <property type="entry name" value="Complement Module, domain 1"/>
    <property type="match status" value="1"/>
</dbReference>
<name>A0A9D4R2D2_DREPO</name>
<evidence type="ECO:0000313" key="4">
    <source>
        <dbReference type="EMBL" id="KAH3852526.1"/>
    </source>
</evidence>
<keyword evidence="1" id="KW-1015">Disulfide bond</keyword>
<reference evidence="4" key="1">
    <citation type="journal article" date="2019" name="bioRxiv">
        <title>The Genome of the Zebra Mussel, Dreissena polymorpha: A Resource for Invasive Species Research.</title>
        <authorList>
            <person name="McCartney M.A."/>
            <person name="Auch B."/>
            <person name="Kono T."/>
            <person name="Mallez S."/>
            <person name="Zhang Y."/>
            <person name="Obille A."/>
            <person name="Becker A."/>
            <person name="Abrahante J.E."/>
            <person name="Garbe J."/>
            <person name="Badalamenti J.P."/>
            <person name="Herman A."/>
            <person name="Mangelson H."/>
            <person name="Liachko I."/>
            <person name="Sullivan S."/>
            <person name="Sone E.D."/>
            <person name="Koren S."/>
            <person name="Silverstein K.A.T."/>
            <person name="Beckman K.B."/>
            <person name="Gohl D.M."/>
        </authorList>
    </citation>
    <scope>NUCLEOTIDE SEQUENCE</scope>
    <source>
        <strain evidence="4">Duluth1</strain>
        <tissue evidence="4">Whole animal</tissue>
    </source>
</reference>
<evidence type="ECO:0000313" key="5">
    <source>
        <dbReference type="Proteomes" id="UP000828390"/>
    </source>
</evidence>
<keyword evidence="5" id="KW-1185">Reference proteome</keyword>
<dbReference type="PROSITE" id="PS50923">
    <property type="entry name" value="SUSHI"/>
    <property type="match status" value="1"/>
</dbReference>
<evidence type="ECO:0000259" key="3">
    <source>
        <dbReference type="PROSITE" id="PS50923"/>
    </source>
</evidence>
<sequence>MTYAGTNIGHTAKYTCLSGYQHTGGDLSHTCSGSGAWSGATPVCESELHSGLK</sequence>
<comment type="caution">
    <text evidence="2">Lacks conserved residue(s) required for the propagation of feature annotation.</text>
</comment>
<dbReference type="InterPro" id="IPR000436">
    <property type="entry name" value="Sushi_SCR_CCP_dom"/>
</dbReference>